<dbReference type="Proteomes" id="UP000886188">
    <property type="component" value="Unassembled WGS sequence"/>
</dbReference>
<dbReference type="AlphaFoldDB" id="A0A7V1CX16"/>
<sequence>MRAITLVIIFIVSFASSANDFSKEIKLADNVVQGRVMSKSSEWVDGKVVTFHQVLVRDDLMAGALGKPAQSELVITQAGGTAVHPVLKVAISQTISHQVTLKEGDEAIFFTHTDSLGQQQLVKGQNSVVAVQGMGTDNVVLPAFKQLKVSKSSPQHANLLRAEQATDVVGKAVLQQEALTLPNAKARIKQLLADKLAKQGKDDA</sequence>
<keyword evidence="1" id="KW-0732">Signal</keyword>
<protein>
    <recommendedName>
        <fullName evidence="3">FecR protein domain-containing protein</fullName>
    </recommendedName>
</protein>
<gene>
    <name evidence="2" type="ORF">ENH88_05515</name>
</gene>
<evidence type="ECO:0000313" key="2">
    <source>
        <dbReference type="EMBL" id="HEA15902.1"/>
    </source>
</evidence>
<reference evidence="2" key="1">
    <citation type="journal article" date="2020" name="mSystems">
        <title>Genome- and Community-Level Interaction Insights into Carbon Utilization and Element Cycling Functions of Hydrothermarchaeota in Hydrothermal Sediment.</title>
        <authorList>
            <person name="Zhou Z."/>
            <person name="Liu Y."/>
            <person name="Xu W."/>
            <person name="Pan J."/>
            <person name="Luo Z.H."/>
            <person name="Li M."/>
        </authorList>
    </citation>
    <scope>NUCLEOTIDE SEQUENCE [LARGE SCALE GENOMIC DNA]</scope>
    <source>
        <strain evidence="2">HyVt-346</strain>
    </source>
</reference>
<feature type="chain" id="PRO_5031248922" description="FecR protein domain-containing protein" evidence="1">
    <location>
        <begin position="19"/>
        <end position="204"/>
    </location>
</feature>
<organism evidence="2">
    <name type="scientific">Pseudoalteromonas prydzensis</name>
    <dbReference type="NCBI Taxonomy" id="182141"/>
    <lineage>
        <taxon>Bacteria</taxon>
        <taxon>Pseudomonadati</taxon>
        <taxon>Pseudomonadota</taxon>
        <taxon>Gammaproteobacteria</taxon>
        <taxon>Alteromonadales</taxon>
        <taxon>Pseudoalteromonadaceae</taxon>
        <taxon>Pseudoalteromonas</taxon>
    </lineage>
</organism>
<dbReference type="RefSeq" id="WP_304180491.1">
    <property type="nucleotide sequence ID" value="NZ_DRGM01000059.1"/>
</dbReference>
<dbReference type="EMBL" id="DRGM01000059">
    <property type="protein sequence ID" value="HEA15902.1"/>
    <property type="molecule type" value="Genomic_DNA"/>
</dbReference>
<comment type="caution">
    <text evidence="2">The sequence shown here is derived from an EMBL/GenBank/DDBJ whole genome shotgun (WGS) entry which is preliminary data.</text>
</comment>
<name>A0A7V1CX16_9GAMM</name>
<evidence type="ECO:0000256" key="1">
    <source>
        <dbReference type="SAM" id="SignalP"/>
    </source>
</evidence>
<feature type="signal peptide" evidence="1">
    <location>
        <begin position="1"/>
        <end position="18"/>
    </location>
</feature>
<evidence type="ECO:0008006" key="3">
    <source>
        <dbReference type="Google" id="ProtNLM"/>
    </source>
</evidence>
<proteinExistence type="predicted"/>
<accession>A0A7V1CX16</accession>